<name>A0A2T4B2B8_9HYPO</name>
<evidence type="ECO:0000313" key="2">
    <source>
        <dbReference type="EMBL" id="PTB63473.1"/>
    </source>
</evidence>
<feature type="region of interest" description="Disordered" evidence="1">
    <location>
        <begin position="1"/>
        <end position="48"/>
    </location>
</feature>
<evidence type="ECO:0000313" key="3">
    <source>
        <dbReference type="Proteomes" id="UP000241546"/>
    </source>
</evidence>
<sequence>MANNTNSMNTSTSHQANPTASSSTTTANPSSTTTPSLRFPPPSYHSQTLVRNPLPPALTTIHTSGTIVLPYDDNTTYQPTTRSPKRPNIVRESLTACVEYCCLPRVPPPSEWSSDYSSSTPYPSSLSSYTTDSYRRTESSMRSRDRMSDAEPVQAENVSKKDLGYAKQERMSSTKEAGSESSSWQCCRRCSDTPFAIS</sequence>
<protein>
    <submittedName>
        <fullName evidence="2">Uncharacterized protein</fullName>
    </submittedName>
</protein>
<proteinExistence type="predicted"/>
<keyword evidence="3" id="KW-1185">Reference proteome</keyword>
<feature type="region of interest" description="Disordered" evidence="1">
    <location>
        <begin position="109"/>
        <end position="198"/>
    </location>
</feature>
<evidence type="ECO:0000256" key="1">
    <source>
        <dbReference type="SAM" id="MobiDB-lite"/>
    </source>
</evidence>
<dbReference type="GeneID" id="36602541"/>
<feature type="compositionally biased region" description="Basic and acidic residues" evidence="1">
    <location>
        <begin position="158"/>
        <end position="173"/>
    </location>
</feature>
<dbReference type="OrthoDB" id="10497019at2759"/>
<dbReference type="Proteomes" id="UP000241546">
    <property type="component" value="Unassembled WGS sequence"/>
</dbReference>
<accession>A0A2T4B2B8</accession>
<feature type="compositionally biased region" description="Low complexity" evidence="1">
    <location>
        <begin position="174"/>
        <end position="183"/>
    </location>
</feature>
<feature type="compositionally biased region" description="Basic and acidic residues" evidence="1">
    <location>
        <begin position="133"/>
        <end position="149"/>
    </location>
</feature>
<feature type="compositionally biased region" description="Low complexity" evidence="1">
    <location>
        <begin position="111"/>
        <end position="132"/>
    </location>
</feature>
<feature type="compositionally biased region" description="Low complexity" evidence="1">
    <location>
        <begin position="1"/>
        <end position="36"/>
    </location>
</feature>
<dbReference type="AlphaFoldDB" id="A0A2T4B2B8"/>
<dbReference type="RefSeq" id="XP_024746793.1">
    <property type="nucleotide sequence ID" value="XM_024894423.1"/>
</dbReference>
<dbReference type="EMBL" id="KZ680219">
    <property type="protein sequence ID" value="PTB63473.1"/>
    <property type="molecule type" value="Genomic_DNA"/>
</dbReference>
<gene>
    <name evidence="2" type="ORF">BBK36DRAFT_1162182</name>
</gene>
<reference evidence="3" key="1">
    <citation type="submission" date="2016-07" db="EMBL/GenBank/DDBJ databases">
        <title>Multiple horizontal gene transfer events from other fungi enriched the ability of initially mycotrophic Trichoderma (Ascomycota) to feed on dead plant biomass.</title>
        <authorList>
            <consortium name="DOE Joint Genome Institute"/>
            <person name="Atanasova L."/>
            <person name="Chenthamara K."/>
            <person name="Zhang J."/>
            <person name="Grujic M."/>
            <person name="Henrissat B."/>
            <person name="Kuo A."/>
            <person name="Aerts A."/>
            <person name="Salamov A."/>
            <person name="Lipzen A."/>
            <person name="Labutti K."/>
            <person name="Barry K."/>
            <person name="Miao Y."/>
            <person name="Rahimi M.J."/>
            <person name="Shen Q."/>
            <person name="Grigoriev I.V."/>
            <person name="Kubicek C.P."/>
            <person name="Druzhinina I.S."/>
        </authorList>
    </citation>
    <scope>NUCLEOTIDE SEQUENCE [LARGE SCALE GENOMIC DNA]</scope>
    <source>
        <strain evidence="3">TUCIM 6016</strain>
    </source>
</reference>
<organism evidence="2 3">
    <name type="scientific">Trichoderma citrinoviride</name>
    <dbReference type="NCBI Taxonomy" id="58853"/>
    <lineage>
        <taxon>Eukaryota</taxon>
        <taxon>Fungi</taxon>
        <taxon>Dikarya</taxon>
        <taxon>Ascomycota</taxon>
        <taxon>Pezizomycotina</taxon>
        <taxon>Sordariomycetes</taxon>
        <taxon>Hypocreomycetidae</taxon>
        <taxon>Hypocreales</taxon>
        <taxon>Hypocreaceae</taxon>
        <taxon>Trichoderma</taxon>
    </lineage>
</organism>